<dbReference type="EMBL" id="JACJPW010000041">
    <property type="protein sequence ID" value="MBD2182720.1"/>
    <property type="molecule type" value="Genomic_DNA"/>
</dbReference>
<protein>
    <submittedName>
        <fullName evidence="1">Uncharacterized protein</fullName>
    </submittedName>
</protein>
<keyword evidence="2" id="KW-1185">Reference proteome</keyword>
<dbReference type="Pfam" id="PF25283">
    <property type="entry name" value="DUF7873"/>
    <property type="match status" value="1"/>
</dbReference>
<dbReference type="AlphaFoldDB" id="A0A926ZH74"/>
<evidence type="ECO:0000313" key="2">
    <source>
        <dbReference type="Proteomes" id="UP000641646"/>
    </source>
</evidence>
<dbReference type="InterPro" id="IPR057195">
    <property type="entry name" value="DUF7873"/>
</dbReference>
<reference evidence="1" key="2">
    <citation type="submission" date="2020-08" db="EMBL/GenBank/DDBJ databases">
        <authorList>
            <person name="Chen M."/>
            <person name="Teng W."/>
            <person name="Zhao L."/>
            <person name="Hu C."/>
            <person name="Zhou Y."/>
            <person name="Han B."/>
            <person name="Song L."/>
            <person name="Shu W."/>
        </authorList>
    </citation>
    <scope>NUCLEOTIDE SEQUENCE</scope>
    <source>
        <strain evidence="1">FACHB-1375</strain>
    </source>
</reference>
<comment type="caution">
    <text evidence="1">The sequence shown here is derived from an EMBL/GenBank/DDBJ whole genome shotgun (WGS) entry which is preliminary data.</text>
</comment>
<sequence length="243" mass="27328">MKLNQLIAVLQSVKANATKGKTEIYQLSQKSGLFQGLSRTYQPREEDGFVYPAESQKLTLKANELIDKFVQACSEYLDLAATQDYANTEAKASVVVDGQTIIADVPVSYLLFLEKQLQDVKTFITSLPVLSIDKDWQHDPNRGCYVTSPKETVKTKKITDFVVAYEATEHHPAQIKEVSKDVVEGTWSLIEFSGALPQDRVNLLLRRVDILQKAVIQAREEANGREVQQKQVARAIFSYLFAD</sequence>
<organism evidence="1 2">
    <name type="scientific">Aerosakkonema funiforme FACHB-1375</name>
    <dbReference type="NCBI Taxonomy" id="2949571"/>
    <lineage>
        <taxon>Bacteria</taxon>
        <taxon>Bacillati</taxon>
        <taxon>Cyanobacteriota</taxon>
        <taxon>Cyanophyceae</taxon>
        <taxon>Oscillatoriophycideae</taxon>
        <taxon>Aerosakkonematales</taxon>
        <taxon>Aerosakkonemataceae</taxon>
        <taxon>Aerosakkonema</taxon>
    </lineage>
</organism>
<gene>
    <name evidence="1" type="ORF">H6G03_16715</name>
</gene>
<proteinExistence type="predicted"/>
<reference evidence="1" key="1">
    <citation type="journal article" date="2015" name="ISME J.">
        <title>Draft Genome Sequence of Streptomyces incarnatus NRRL8089, which Produces the Nucleoside Antibiotic Sinefungin.</title>
        <authorList>
            <person name="Oshima K."/>
            <person name="Hattori M."/>
            <person name="Shimizu H."/>
            <person name="Fukuda K."/>
            <person name="Nemoto M."/>
            <person name="Inagaki K."/>
            <person name="Tamura T."/>
        </authorList>
    </citation>
    <scope>NUCLEOTIDE SEQUENCE</scope>
    <source>
        <strain evidence="1">FACHB-1375</strain>
    </source>
</reference>
<name>A0A926ZH74_9CYAN</name>
<dbReference type="Proteomes" id="UP000641646">
    <property type="component" value="Unassembled WGS sequence"/>
</dbReference>
<evidence type="ECO:0000313" key="1">
    <source>
        <dbReference type="EMBL" id="MBD2182720.1"/>
    </source>
</evidence>
<accession>A0A926ZH74</accession>